<feature type="transmembrane region" description="Helical" evidence="2">
    <location>
        <begin position="114"/>
        <end position="132"/>
    </location>
</feature>
<evidence type="ECO:0000256" key="1">
    <source>
        <dbReference type="SAM" id="MobiDB-lite"/>
    </source>
</evidence>
<protein>
    <recommendedName>
        <fullName evidence="5">Steroid 5-alpha reductase C-terminal domain-containing protein</fullName>
    </recommendedName>
</protein>
<feature type="transmembrane region" description="Helical" evidence="2">
    <location>
        <begin position="317"/>
        <end position="338"/>
    </location>
</feature>
<gene>
    <name evidence="3" type="ORF">I350_00328</name>
</gene>
<organism evidence="3 4">
    <name type="scientific">Cryptococcus amylolentus CBS 6273</name>
    <dbReference type="NCBI Taxonomy" id="1296118"/>
    <lineage>
        <taxon>Eukaryota</taxon>
        <taxon>Fungi</taxon>
        <taxon>Dikarya</taxon>
        <taxon>Basidiomycota</taxon>
        <taxon>Agaricomycotina</taxon>
        <taxon>Tremellomycetes</taxon>
        <taxon>Tremellales</taxon>
        <taxon>Cryptococcaceae</taxon>
        <taxon>Cryptococcus</taxon>
    </lineage>
</organism>
<keyword evidence="2" id="KW-1133">Transmembrane helix</keyword>
<feature type="transmembrane region" description="Helical" evidence="2">
    <location>
        <begin position="225"/>
        <end position="245"/>
    </location>
</feature>
<dbReference type="PANTHER" id="PTHR32251">
    <property type="entry name" value="3-OXO-5-ALPHA-STEROID 4-DEHYDROGENASE"/>
    <property type="match status" value="1"/>
</dbReference>
<feature type="transmembrane region" description="Helical" evidence="2">
    <location>
        <begin position="88"/>
        <end position="108"/>
    </location>
</feature>
<feature type="transmembrane region" description="Helical" evidence="2">
    <location>
        <begin position="160"/>
        <end position="187"/>
    </location>
</feature>
<feature type="transmembrane region" description="Helical" evidence="2">
    <location>
        <begin position="56"/>
        <end position="76"/>
    </location>
</feature>
<proteinExistence type="predicted"/>
<evidence type="ECO:0000313" key="3">
    <source>
        <dbReference type="EMBL" id="ODO11547.1"/>
    </source>
</evidence>
<dbReference type="AlphaFoldDB" id="A0A1E3KG35"/>
<name>A0A1E3KG35_9TREE</name>
<sequence>MASKLFSPLISPALRFLPWVPTTLLTLPPSIALHIALHPSPSLPNFVASPVTSPLHLPLFFTLGSIPIFYFLGLVTNNISWVDRSWPLYPPVISCMIFVWALINHASLSYAGNIPRITLMFGLQLIWSTRLLSHATKRGFYDLKGQDYRYTVVQKIVPRWAFALIHFFVVAIAQPILLFALCLPLYAALVSAPLPQDQPWSIPFSAVAGLLPSRLRTAVPLETPVLAVSDYIMTAISLFIIVVEWQADKQMYAFQTGKHNLISSLPNDQLIHPSPPTSEDQPLIQKEGLPKPSPYPVSHHPGYPTRGMWRLSRHPNFAAEQLFWVSQGLFAAFTGAASGTAEQGWFMRTALGPCFALSLLFCSSTFLTEWISGRKYPSFKRYKQLVGEFLPQETALLWLWGVVRGTRGQLVKEIYEAPRPVTMARPSEQHY</sequence>
<evidence type="ECO:0000313" key="4">
    <source>
        <dbReference type="Proteomes" id="UP000095149"/>
    </source>
</evidence>
<evidence type="ECO:0008006" key="5">
    <source>
        <dbReference type="Google" id="ProtNLM"/>
    </source>
</evidence>
<feature type="transmembrane region" description="Helical" evidence="2">
    <location>
        <begin position="350"/>
        <end position="371"/>
    </location>
</feature>
<keyword evidence="2" id="KW-0472">Membrane</keyword>
<comment type="caution">
    <text evidence="3">The sequence shown here is derived from an EMBL/GenBank/DDBJ whole genome shotgun (WGS) entry which is preliminary data.</text>
</comment>
<dbReference type="Pfam" id="PF06966">
    <property type="entry name" value="DUF1295"/>
    <property type="match status" value="2"/>
</dbReference>
<dbReference type="PANTHER" id="PTHR32251:SF23">
    <property type="entry name" value="3-OXO-5-ALPHA-STEROID 4-DEHYDROGENASE (DUF1295)"/>
    <property type="match status" value="1"/>
</dbReference>
<dbReference type="Proteomes" id="UP000095149">
    <property type="component" value="Unassembled WGS sequence"/>
</dbReference>
<dbReference type="EMBL" id="MEKH01000001">
    <property type="protein sequence ID" value="ODO11547.1"/>
    <property type="molecule type" value="Genomic_DNA"/>
</dbReference>
<dbReference type="InterPro" id="IPR010721">
    <property type="entry name" value="UstE-like"/>
</dbReference>
<feature type="region of interest" description="Disordered" evidence="1">
    <location>
        <begin position="273"/>
        <end position="297"/>
    </location>
</feature>
<keyword evidence="2" id="KW-0812">Transmembrane</keyword>
<accession>A0A1E3KG35</accession>
<dbReference type="GO" id="GO:0016020">
    <property type="term" value="C:membrane"/>
    <property type="evidence" value="ECO:0007669"/>
    <property type="project" value="TreeGrafter"/>
</dbReference>
<dbReference type="OrthoDB" id="201504at2759"/>
<reference evidence="3 4" key="1">
    <citation type="submission" date="2016-06" db="EMBL/GenBank/DDBJ databases">
        <title>Evolution of pathogenesis and genome organization in the Tremellales.</title>
        <authorList>
            <person name="Cuomo C."/>
            <person name="Litvintseva A."/>
            <person name="Heitman J."/>
            <person name="Chen Y."/>
            <person name="Sun S."/>
            <person name="Springer D."/>
            <person name="Dromer F."/>
            <person name="Young S."/>
            <person name="Zeng Q."/>
            <person name="Chapman S."/>
            <person name="Gujja S."/>
            <person name="Saif S."/>
            <person name="Birren B."/>
        </authorList>
    </citation>
    <scope>NUCLEOTIDE SEQUENCE [LARGE SCALE GENOMIC DNA]</scope>
    <source>
        <strain evidence="3 4">CBS 6273</strain>
    </source>
</reference>
<evidence type="ECO:0000256" key="2">
    <source>
        <dbReference type="SAM" id="Phobius"/>
    </source>
</evidence>